<reference evidence="2 3" key="1">
    <citation type="journal article" date="2015" name="Biotechnol. Biofuels">
        <title>Enhanced degradation of softwood versus hardwood by the white-rot fungus Pycnoporus coccineus.</title>
        <authorList>
            <person name="Couturier M."/>
            <person name="Navarro D."/>
            <person name="Chevret D."/>
            <person name="Henrissat B."/>
            <person name="Piumi F."/>
            <person name="Ruiz-Duenas F.J."/>
            <person name="Martinez A.T."/>
            <person name="Grigoriev I.V."/>
            <person name="Riley R."/>
            <person name="Lipzen A."/>
            <person name="Berrin J.G."/>
            <person name="Master E.R."/>
            <person name="Rosso M.N."/>
        </authorList>
    </citation>
    <scope>NUCLEOTIDE SEQUENCE [LARGE SCALE GENOMIC DNA]</scope>
    <source>
        <strain evidence="2 3">BRFM310</strain>
    </source>
</reference>
<dbReference type="AlphaFoldDB" id="A0A1Y2IRM3"/>
<evidence type="ECO:0000313" key="3">
    <source>
        <dbReference type="Proteomes" id="UP000193067"/>
    </source>
</evidence>
<sequence length="439" mass="50380">MLPLRRRHESTSTRTSKTKSNKPKLPIELWIQILHEAQYDDLLPRYRWLRRYSLVCRAWRPHAQELLFAHVSLRGSNHCQSFQRAILSARDPAHGEKLRTSVRTLSITMDHQDIYADVLRLCPNVRELHVCMYHASFRTESLTALGAALPRTVKALRVRTYHYTALFQLLTLFPHIEYLEVDCSTVPARMPDPLPLPPPRWRLRELRYANLHRGAHGFIEWALSGAGKGSRETLEALRVHCPSFNPSVLPSLGVSRLRSLTIPRVSTGDDLSVLTHIEEVWMIAPRNPGPTFIPLPSSVRHLALHPLEEGGDYAGVMSDLSAYYMRSGGNLEVLTYHRRYDEDDESVDDIRMLHDFCAENNVEFRLMDPPYGYYAGERVPFEPLTECPRLLSYSARRRMGPEKLAAIVRIPRRRPTFTQKIARTAKKAFENAIPAVGRP</sequence>
<evidence type="ECO:0008006" key="4">
    <source>
        <dbReference type="Google" id="ProtNLM"/>
    </source>
</evidence>
<name>A0A1Y2IRM3_TRAC3</name>
<proteinExistence type="predicted"/>
<dbReference type="Proteomes" id="UP000193067">
    <property type="component" value="Unassembled WGS sequence"/>
</dbReference>
<organism evidence="2 3">
    <name type="scientific">Trametes coccinea (strain BRFM310)</name>
    <name type="common">Pycnoporus coccineus</name>
    <dbReference type="NCBI Taxonomy" id="1353009"/>
    <lineage>
        <taxon>Eukaryota</taxon>
        <taxon>Fungi</taxon>
        <taxon>Dikarya</taxon>
        <taxon>Basidiomycota</taxon>
        <taxon>Agaricomycotina</taxon>
        <taxon>Agaricomycetes</taxon>
        <taxon>Polyporales</taxon>
        <taxon>Polyporaceae</taxon>
        <taxon>Trametes</taxon>
    </lineage>
</organism>
<dbReference type="EMBL" id="KZ084101">
    <property type="protein sequence ID" value="OSD03323.1"/>
    <property type="molecule type" value="Genomic_DNA"/>
</dbReference>
<feature type="region of interest" description="Disordered" evidence="1">
    <location>
        <begin position="1"/>
        <end position="20"/>
    </location>
</feature>
<protein>
    <recommendedName>
        <fullName evidence="4">F-box domain-containing protein</fullName>
    </recommendedName>
</protein>
<dbReference type="STRING" id="1353009.A0A1Y2IRM3"/>
<evidence type="ECO:0000256" key="1">
    <source>
        <dbReference type="SAM" id="MobiDB-lite"/>
    </source>
</evidence>
<accession>A0A1Y2IRM3</accession>
<dbReference type="OrthoDB" id="270763at2759"/>
<keyword evidence="3" id="KW-1185">Reference proteome</keyword>
<evidence type="ECO:0000313" key="2">
    <source>
        <dbReference type="EMBL" id="OSD03323.1"/>
    </source>
</evidence>
<gene>
    <name evidence="2" type="ORF">PYCCODRAFT_261971</name>
</gene>